<dbReference type="EMBL" id="SWFT01000064">
    <property type="protein sequence ID" value="KAA8904051.1"/>
    <property type="molecule type" value="Genomic_DNA"/>
</dbReference>
<evidence type="ECO:0000256" key="2">
    <source>
        <dbReference type="ARBA" id="ARBA00012513"/>
    </source>
</evidence>
<keyword evidence="6 7" id="KW-0067">ATP-binding</keyword>
<keyword evidence="5" id="KW-0418">Kinase</keyword>
<dbReference type="InterPro" id="IPR000719">
    <property type="entry name" value="Prot_kinase_dom"/>
</dbReference>
<dbReference type="GeneID" id="54780654"/>
<evidence type="ECO:0000313" key="12">
    <source>
        <dbReference type="Proteomes" id="UP000449547"/>
    </source>
</evidence>
<dbReference type="PANTHER" id="PTHR43671:SF13">
    <property type="entry name" value="SERINE_THREONINE-PROTEIN KINASE NEK2"/>
    <property type="match status" value="1"/>
</dbReference>
<evidence type="ECO:0000259" key="10">
    <source>
        <dbReference type="PROSITE" id="PS50011"/>
    </source>
</evidence>
<evidence type="ECO:0000256" key="1">
    <source>
        <dbReference type="ARBA" id="ARBA00010886"/>
    </source>
</evidence>
<feature type="binding site" evidence="7">
    <location>
        <position position="34"/>
    </location>
    <ligand>
        <name>ATP</name>
        <dbReference type="ChEBI" id="CHEBI:30616"/>
    </ligand>
</feature>
<dbReference type="SUPFAM" id="SSF56112">
    <property type="entry name" value="Protein kinase-like (PK-like)"/>
    <property type="match status" value="1"/>
</dbReference>
<dbReference type="GO" id="GO:0004674">
    <property type="term" value="F:protein serine/threonine kinase activity"/>
    <property type="evidence" value="ECO:0007669"/>
    <property type="project" value="UniProtKB-EC"/>
</dbReference>
<protein>
    <recommendedName>
        <fullName evidence="2">non-specific serine/threonine protein kinase</fullName>
        <ecNumber evidence="2">2.7.11.1</ecNumber>
    </recommendedName>
</protein>
<organism evidence="11 12">
    <name type="scientific">Diutina rugosa</name>
    <name type="common">Yeast</name>
    <name type="synonym">Candida rugosa</name>
    <dbReference type="NCBI Taxonomy" id="5481"/>
    <lineage>
        <taxon>Eukaryota</taxon>
        <taxon>Fungi</taxon>
        <taxon>Dikarya</taxon>
        <taxon>Ascomycota</taxon>
        <taxon>Saccharomycotina</taxon>
        <taxon>Pichiomycetes</taxon>
        <taxon>Debaryomycetaceae</taxon>
        <taxon>Diutina</taxon>
    </lineage>
</organism>
<dbReference type="GO" id="GO:0005737">
    <property type="term" value="C:cytoplasm"/>
    <property type="evidence" value="ECO:0007669"/>
    <property type="project" value="TreeGrafter"/>
</dbReference>
<dbReference type="EC" id="2.7.11.1" evidence="2"/>
<dbReference type="PROSITE" id="PS00108">
    <property type="entry name" value="PROTEIN_KINASE_ST"/>
    <property type="match status" value="1"/>
</dbReference>
<dbReference type="GO" id="GO:0044732">
    <property type="term" value="C:mitotic spindle pole body"/>
    <property type="evidence" value="ECO:0007669"/>
    <property type="project" value="TreeGrafter"/>
</dbReference>
<sequence>MSDDYDPLEVIGRGSFGTVRKVRHKESGQILVRKEIEYVSMNNQERNQIISELRILRELDHEHIVKYWRHDHDAPLKAIHIYMEYCDGGDLAGLIKKFRQEKERVPEQFVWQVMVQMLSALHRCHYGHDAPKVDLFTAETRRAPSINSETVIIHRDIKPDNIFLVDSNKQVKLGDFGLAKMINTTKQEFAQTYVGTPYYMSPEVLMDNPYSPVCDVWSLGCVLFELCTLQPPFLASSHLQLQNKIKAGKIPEINPAHYSVHLRQIIRDCITVDPSERPSVHDLLNNLSVQFLRKEIDLKLWQKTQSDYQKQLSIRDDDLHKREQQVLQREQHIHQQEQQMRQREQQLRQREQLLVESRGPYNDLQKQLSSMEQDLICKDALVTKVEGKYQDIVKRYNDQRQDFDDQMAAVHRKFAQRLKLLEEEVDMKRRQLDSENKELRLNYQREFRMVVEKEVNARLRESLHKQESPALHTPPIQMGSKTPQSSRPRGPQKLNDRSPLKINNEEYFGYKTPSPRPSPVRKRITPYEGGKPAHARV</sequence>
<evidence type="ECO:0000256" key="3">
    <source>
        <dbReference type="ARBA" id="ARBA00022679"/>
    </source>
</evidence>
<dbReference type="Proteomes" id="UP000449547">
    <property type="component" value="Unassembled WGS sequence"/>
</dbReference>
<evidence type="ECO:0000256" key="4">
    <source>
        <dbReference type="ARBA" id="ARBA00022741"/>
    </source>
</evidence>
<keyword evidence="12" id="KW-1185">Reference proteome</keyword>
<accession>A0A642URQ2</accession>
<dbReference type="RefSeq" id="XP_034013136.1">
    <property type="nucleotide sequence ID" value="XM_034154608.1"/>
</dbReference>
<comment type="similarity">
    <text evidence="1">Belongs to the protein kinase superfamily. NEK Ser/Thr protein kinase family. NIMA subfamily.</text>
</comment>
<dbReference type="InterPro" id="IPR050660">
    <property type="entry name" value="NEK_Ser/Thr_kinase"/>
</dbReference>
<dbReference type="InterPro" id="IPR011009">
    <property type="entry name" value="Kinase-like_dom_sf"/>
</dbReference>
<dbReference type="Pfam" id="PF00069">
    <property type="entry name" value="Pkinase"/>
    <property type="match status" value="1"/>
</dbReference>
<reference evidence="11 12" key="1">
    <citation type="submission" date="2019-07" db="EMBL/GenBank/DDBJ databases">
        <title>Genome assembly of two rare yeast pathogens: Diutina rugosa and Trichomonascus ciferrii.</title>
        <authorList>
            <person name="Mixao V."/>
            <person name="Saus E."/>
            <person name="Hansen A."/>
            <person name="Lass-Flor C."/>
            <person name="Gabaldon T."/>
        </authorList>
    </citation>
    <scope>NUCLEOTIDE SEQUENCE [LARGE SCALE GENOMIC DNA]</scope>
    <source>
        <strain evidence="11 12">CBS 613</strain>
    </source>
</reference>
<keyword evidence="3" id="KW-0808">Transferase</keyword>
<feature type="domain" description="Protein kinase" evidence="10">
    <location>
        <begin position="5"/>
        <end position="292"/>
    </location>
</feature>
<dbReference type="AlphaFoldDB" id="A0A642URQ2"/>
<feature type="coiled-coil region" evidence="8">
    <location>
        <begin position="411"/>
        <end position="438"/>
    </location>
</feature>
<feature type="region of interest" description="Disordered" evidence="9">
    <location>
        <begin position="462"/>
        <end position="537"/>
    </location>
</feature>
<dbReference type="OMA" id="LALHRCH"/>
<keyword evidence="8" id="KW-0175">Coiled coil</keyword>
<dbReference type="GO" id="GO:0005524">
    <property type="term" value="F:ATP binding"/>
    <property type="evidence" value="ECO:0007669"/>
    <property type="project" value="UniProtKB-UniRule"/>
</dbReference>
<dbReference type="InterPro" id="IPR017441">
    <property type="entry name" value="Protein_kinase_ATP_BS"/>
</dbReference>
<dbReference type="GO" id="GO:0007059">
    <property type="term" value="P:chromosome segregation"/>
    <property type="evidence" value="ECO:0007669"/>
    <property type="project" value="TreeGrafter"/>
</dbReference>
<dbReference type="GO" id="GO:0030447">
    <property type="term" value="P:filamentous growth"/>
    <property type="evidence" value="ECO:0007669"/>
    <property type="project" value="UniProtKB-ARBA"/>
</dbReference>
<dbReference type="InterPro" id="IPR008271">
    <property type="entry name" value="Ser/Thr_kinase_AS"/>
</dbReference>
<evidence type="ECO:0000256" key="5">
    <source>
        <dbReference type="ARBA" id="ARBA00022777"/>
    </source>
</evidence>
<gene>
    <name evidence="11" type="ORF">DIURU_002003</name>
</gene>
<keyword evidence="4 7" id="KW-0547">Nucleotide-binding</keyword>
<evidence type="ECO:0000256" key="8">
    <source>
        <dbReference type="SAM" id="Coils"/>
    </source>
</evidence>
<evidence type="ECO:0000313" key="11">
    <source>
        <dbReference type="EMBL" id="KAA8904051.1"/>
    </source>
</evidence>
<dbReference type="PROSITE" id="PS50011">
    <property type="entry name" value="PROTEIN_KINASE_DOM"/>
    <property type="match status" value="1"/>
</dbReference>
<dbReference type="Gene3D" id="3.30.200.20">
    <property type="entry name" value="Phosphorylase Kinase, domain 1"/>
    <property type="match status" value="1"/>
</dbReference>
<dbReference type="PANTHER" id="PTHR43671">
    <property type="entry name" value="SERINE/THREONINE-PROTEIN KINASE NEK"/>
    <property type="match status" value="1"/>
</dbReference>
<evidence type="ECO:0000256" key="9">
    <source>
        <dbReference type="SAM" id="MobiDB-lite"/>
    </source>
</evidence>
<dbReference type="GO" id="GO:0005634">
    <property type="term" value="C:nucleus"/>
    <property type="evidence" value="ECO:0007669"/>
    <property type="project" value="TreeGrafter"/>
</dbReference>
<dbReference type="Gene3D" id="1.10.510.10">
    <property type="entry name" value="Transferase(Phosphotransferase) domain 1"/>
    <property type="match status" value="1"/>
</dbReference>
<dbReference type="VEuPathDB" id="FungiDB:DIURU_002003"/>
<dbReference type="OrthoDB" id="10250725at2759"/>
<evidence type="ECO:0000256" key="6">
    <source>
        <dbReference type="ARBA" id="ARBA00022840"/>
    </source>
</evidence>
<dbReference type="PROSITE" id="PS00107">
    <property type="entry name" value="PROTEIN_KINASE_ATP"/>
    <property type="match status" value="1"/>
</dbReference>
<dbReference type="SMART" id="SM00220">
    <property type="entry name" value="S_TKc"/>
    <property type="match status" value="1"/>
</dbReference>
<proteinExistence type="inferred from homology"/>
<dbReference type="CDD" id="cd08217">
    <property type="entry name" value="STKc_Nek2"/>
    <property type="match status" value="1"/>
</dbReference>
<evidence type="ECO:0000256" key="7">
    <source>
        <dbReference type="PROSITE-ProRule" id="PRU10141"/>
    </source>
</evidence>
<name>A0A642URQ2_DIURU</name>
<comment type="caution">
    <text evidence="11">The sequence shown here is derived from an EMBL/GenBank/DDBJ whole genome shotgun (WGS) entry which is preliminary data.</text>
</comment>